<protein>
    <submittedName>
        <fullName evidence="1">Uncharacterized protein</fullName>
    </submittedName>
</protein>
<name>A0ACC2CQK1_DIPCM</name>
<dbReference type="Proteomes" id="UP001162992">
    <property type="component" value="Chromosome 9"/>
</dbReference>
<keyword evidence="2" id="KW-1185">Reference proteome</keyword>
<sequence>MHFCCYQSHFLRGYNAFLRRLQNTFAIIQKISGRHQIASPSLILGALYPCWFCSKQSCCFCSKTDILGPVSACGSSLLPMASGCSCSLAALAVPLLLTAPAAILFACLLPHSLCGLLALIAFLELFVALVGPDGSLLPCWFGLPPGCPTGFFRPPLPLLQPGHMFVARGSCS</sequence>
<comment type="caution">
    <text evidence="1">The sequence shown here is derived from an EMBL/GenBank/DDBJ whole genome shotgun (WGS) entry which is preliminary data.</text>
</comment>
<proteinExistence type="predicted"/>
<accession>A0ACC2CQK1</accession>
<evidence type="ECO:0000313" key="2">
    <source>
        <dbReference type="Proteomes" id="UP001162992"/>
    </source>
</evidence>
<gene>
    <name evidence="1" type="ORF">O6H91_09G072100</name>
</gene>
<reference evidence="2" key="1">
    <citation type="journal article" date="2024" name="Proc. Natl. Acad. Sci. U.S.A.">
        <title>Extraordinary preservation of gene collinearity over three hundred million years revealed in homosporous lycophytes.</title>
        <authorList>
            <person name="Li C."/>
            <person name="Wickell D."/>
            <person name="Kuo L.Y."/>
            <person name="Chen X."/>
            <person name="Nie B."/>
            <person name="Liao X."/>
            <person name="Peng D."/>
            <person name="Ji J."/>
            <person name="Jenkins J."/>
            <person name="Williams M."/>
            <person name="Shu S."/>
            <person name="Plott C."/>
            <person name="Barry K."/>
            <person name="Rajasekar S."/>
            <person name="Grimwood J."/>
            <person name="Han X."/>
            <person name="Sun S."/>
            <person name="Hou Z."/>
            <person name="He W."/>
            <person name="Dai G."/>
            <person name="Sun C."/>
            <person name="Schmutz J."/>
            <person name="Leebens-Mack J.H."/>
            <person name="Li F.W."/>
            <person name="Wang L."/>
        </authorList>
    </citation>
    <scope>NUCLEOTIDE SEQUENCE [LARGE SCALE GENOMIC DNA]</scope>
    <source>
        <strain evidence="2">cv. PW_Plant_1</strain>
    </source>
</reference>
<organism evidence="1 2">
    <name type="scientific">Diphasiastrum complanatum</name>
    <name type="common">Issler's clubmoss</name>
    <name type="synonym">Lycopodium complanatum</name>
    <dbReference type="NCBI Taxonomy" id="34168"/>
    <lineage>
        <taxon>Eukaryota</taxon>
        <taxon>Viridiplantae</taxon>
        <taxon>Streptophyta</taxon>
        <taxon>Embryophyta</taxon>
        <taxon>Tracheophyta</taxon>
        <taxon>Lycopodiopsida</taxon>
        <taxon>Lycopodiales</taxon>
        <taxon>Lycopodiaceae</taxon>
        <taxon>Lycopodioideae</taxon>
        <taxon>Diphasiastrum</taxon>
    </lineage>
</organism>
<evidence type="ECO:0000313" key="1">
    <source>
        <dbReference type="EMBL" id="KAJ7544278.1"/>
    </source>
</evidence>
<dbReference type="EMBL" id="CM055100">
    <property type="protein sequence ID" value="KAJ7544278.1"/>
    <property type="molecule type" value="Genomic_DNA"/>
</dbReference>